<name>A0ABM1SU45_LIMPO</name>
<gene>
    <name evidence="2" type="primary">LOC111086854</name>
</gene>
<dbReference type="GeneID" id="111086854"/>
<dbReference type="RefSeq" id="XP_022247151.1">
    <property type="nucleotide sequence ID" value="XM_022391443.1"/>
</dbReference>
<accession>A0ABM1SU45</accession>
<evidence type="ECO:0000313" key="1">
    <source>
        <dbReference type="Proteomes" id="UP000694941"/>
    </source>
</evidence>
<organism evidence="1 2">
    <name type="scientific">Limulus polyphemus</name>
    <name type="common">Atlantic horseshoe crab</name>
    <dbReference type="NCBI Taxonomy" id="6850"/>
    <lineage>
        <taxon>Eukaryota</taxon>
        <taxon>Metazoa</taxon>
        <taxon>Ecdysozoa</taxon>
        <taxon>Arthropoda</taxon>
        <taxon>Chelicerata</taxon>
        <taxon>Merostomata</taxon>
        <taxon>Xiphosura</taxon>
        <taxon>Limulidae</taxon>
        <taxon>Limulus</taxon>
    </lineage>
</organism>
<evidence type="ECO:0000313" key="2">
    <source>
        <dbReference type="RefSeq" id="XP_022247151.1"/>
    </source>
</evidence>
<protein>
    <submittedName>
        <fullName evidence="2">Uncharacterized protein LOC111086854 isoform X2</fullName>
    </submittedName>
</protein>
<dbReference type="Proteomes" id="UP000694941">
    <property type="component" value="Unplaced"/>
</dbReference>
<keyword evidence="1" id="KW-1185">Reference proteome</keyword>
<sequence>MNPFQPDITSGISTKAEEELFDLSEDASLEMNFYSIKLIQIWVSVRKPYPILSTEALKRVNIESYYSLDIEDNRVIPPSVDSFSLTYSYRPNPYILERQNSEDFSSLSGHEESESSSVNEGERSYFIVRFPHCRWKRSRSNMTTSPESSFMAEESMENITWCITVN</sequence>
<reference evidence="2" key="1">
    <citation type="submission" date="2025-08" db="UniProtKB">
        <authorList>
            <consortium name="RefSeq"/>
        </authorList>
    </citation>
    <scope>IDENTIFICATION</scope>
    <source>
        <tissue evidence="2">Muscle</tissue>
    </source>
</reference>
<proteinExistence type="predicted"/>